<name>A0A0R0EVT6_SOYBN</name>
<evidence type="ECO:0000256" key="4">
    <source>
        <dbReference type="ARBA" id="ARBA00023136"/>
    </source>
</evidence>
<dbReference type="InterPro" id="IPR051415">
    <property type="entry name" value="LAAT-1"/>
</dbReference>
<protein>
    <submittedName>
        <fullName evidence="6 7">Uncharacterized protein</fullName>
    </submittedName>
</protein>
<gene>
    <name evidence="6" type="ORF">GLYMA_19G123500</name>
</gene>
<dbReference type="SMART" id="SM00679">
    <property type="entry name" value="CTNS"/>
    <property type="match status" value="2"/>
</dbReference>
<dbReference type="GO" id="GO:0016020">
    <property type="term" value="C:membrane"/>
    <property type="evidence" value="ECO:0000318"/>
    <property type="project" value="GO_Central"/>
</dbReference>
<evidence type="ECO:0000256" key="1">
    <source>
        <dbReference type="ARBA" id="ARBA00004141"/>
    </source>
</evidence>
<evidence type="ECO:0000313" key="8">
    <source>
        <dbReference type="Proteomes" id="UP000008827"/>
    </source>
</evidence>
<keyword evidence="8" id="KW-1185">Reference proteome</keyword>
<reference evidence="6" key="3">
    <citation type="submission" date="2018-07" db="EMBL/GenBank/DDBJ databases">
        <title>WGS assembly of Glycine max.</title>
        <authorList>
            <person name="Schmutz J."/>
            <person name="Cannon S."/>
            <person name="Schlueter J."/>
            <person name="Ma J."/>
            <person name="Mitros T."/>
            <person name="Nelson W."/>
            <person name="Hyten D."/>
            <person name="Song Q."/>
            <person name="Thelen J."/>
            <person name="Cheng J."/>
            <person name="Xu D."/>
            <person name="Hellsten U."/>
            <person name="May G."/>
            <person name="Yu Y."/>
            <person name="Sakurai T."/>
            <person name="Umezawa T."/>
            <person name="Bhattacharyya M."/>
            <person name="Sandhu D."/>
            <person name="Valliyodan B."/>
            <person name="Lindquist E."/>
            <person name="Peto M."/>
            <person name="Grant D."/>
            <person name="Shu S."/>
            <person name="Goodstein D."/>
            <person name="Barry K."/>
            <person name="Futrell-Griggs M."/>
            <person name="Abernathy B."/>
            <person name="Du J."/>
            <person name="Tian Z."/>
            <person name="Zhu L."/>
            <person name="Gill N."/>
            <person name="Joshi T."/>
            <person name="Libault M."/>
            <person name="Sethuraman A."/>
            <person name="Zhang X."/>
            <person name="Shinozaki K."/>
            <person name="Nguyen H."/>
            <person name="Wing R."/>
            <person name="Cregan P."/>
            <person name="Specht J."/>
            <person name="Grimwood J."/>
            <person name="Rokhsar D."/>
            <person name="Stacey G."/>
            <person name="Shoemaker R."/>
            <person name="Jackson S."/>
        </authorList>
    </citation>
    <scope>NUCLEOTIDE SEQUENCE</scope>
    <source>
        <tissue evidence="6">Callus</tissue>
    </source>
</reference>
<dbReference type="Gene3D" id="1.20.1280.290">
    <property type="match status" value="2"/>
</dbReference>
<reference evidence="6 7" key="1">
    <citation type="journal article" date="2010" name="Nature">
        <title>Genome sequence of the palaeopolyploid soybean.</title>
        <authorList>
            <person name="Schmutz J."/>
            <person name="Cannon S.B."/>
            <person name="Schlueter J."/>
            <person name="Ma J."/>
            <person name="Mitros T."/>
            <person name="Nelson W."/>
            <person name="Hyten D.L."/>
            <person name="Song Q."/>
            <person name="Thelen J.J."/>
            <person name="Cheng J."/>
            <person name="Xu D."/>
            <person name="Hellsten U."/>
            <person name="May G.D."/>
            <person name="Yu Y."/>
            <person name="Sakurai T."/>
            <person name="Umezawa T."/>
            <person name="Bhattacharyya M.K."/>
            <person name="Sandhu D."/>
            <person name="Valliyodan B."/>
            <person name="Lindquist E."/>
            <person name="Peto M."/>
            <person name="Grant D."/>
            <person name="Shu S."/>
            <person name="Goodstein D."/>
            <person name="Barry K."/>
            <person name="Futrell-Griggs M."/>
            <person name="Abernathy B."/>
            <person name="Du J."/>
            <person name="Tian Z."/>
            <person name="Zhu L."/>
            <person name="Gill N."/>
            <person name="Joshi T."/>
            <person name="Libault M."/>
            <person name="Sethuraman A."/>
            <person name="Zhang X.-C."/>
            <person name="Shinozaki K."/>
            <person name="Nguyen H.T."/>
            <person name="Wing R.A."/>
            <person name="Cregan P."/>
            <person name="Specht J."/>
            <person name="Grimwood J."/>
            <person name="Rokhsar D."/>
            <person name="Stacey G."/>
            <person name="Shoemaker R.C."/>
            <person name="Jackson S.A."/>
        </authorList>
    </citation>
    <scope>NUCLEOTIDE SEQUENCE</scope>
    <source>
        <strain evidence="7">cv. Williams 82</strain>
        <tissue evidence="6">Callus</tissue>
    </source>
</reference>
<evidence type="ECO:0000313" key="6">
    <source>
        <dbReference type="EMBL" id="KRG94999.1"/>
    </source>
</evidence>
<keyword evidence="4 5" id="KW-0472">Membrane</keyword>
<dbReference type="AlphaFoldDB" id="A0A0R0EVT6"/>
<dbReference type="Proteomes" id="UP000008827">
    <property type="component" value="Chromosome 19"/>
</dbReference>
<feature type="transmembrane region" description="Helical" evidence="5">
    <location>
        <begin position="67"/>
        <end position="87"/>
    </location>
</feature>
<dbReference type="InParanoid" id="A0A0R0EVT6"/>
<accession>A0A0R0EVT6</accession>
<keyword evidence="3 5" id="KW-1133">Transmembrane helix</keyword>
<dbReference type="InterPro" id="IPR006603">
    <property type="entry name" value="PQ-loop_rpt"/>
</dbReference>
<sequence>MGVFENSTLSLWCQSNQHCSQLAKEHMGSVRETPSFLLGLINVIVWVVAEIPQIIPNYRTKSAEGLSVTFLVTWIIGDLFNLFGCMLEPATVETFTKVGQLEKASDAEQSIQVDGSNRGTGLSSPIPLPARPQRISTGRELFYQSARYLSKSHTPTAGSILAQKPPTLDSIQESLLVALEPSLVGQWTFIYLSGRLSQICLNIRRVHVEGLNPLMFLFAVIGNATYVASIVVISLDWSKIRPNLPWLVDAGGCVLLDFFAGRLPNNGSNKLKKKRRC</sequence>
<keyword evidence="2 5" id="KW-0812">Transmembrane</keyword>
<feature type="transmembrane region" description="Helical" evidence="5">
    <location>
        <begin position="36"/>
        <end position="55"/>
    </location>
</feature>
<reference evidence="7" key="2">
    <citation type="submission" date="2018-02" db="UniProtKB">
        <authorList>
            <consortium name="EnsemblPlants"/>
        </authorList>
    </citation>
    <scope>IDENTIFICATION</scope>
    <source>
        <strain evidence="7">Williams 82</strain>
    </source>
</reference>
<evidence type="ECO:0000256" key="2">
    <source>
        <dbReference type="ARBA" id="ARBA00022692"/>
    </source>
</evidence>
<dbReference type="EMBL" id="CM000852">
    <property type="protein sequence ID" value="KRG94999.1"/>
    <property type="molecule type" value="Genomic_DNA"/>
</dbReference>
<dbReference type="Pfam" id="PF04193">
    <property type="entry name" value="PQ-loop"/>
    <property type="match status" value="2"/>
</dbReference>
<feature type="transmembrane region" description="Helical" evidence="5">
    <location>
        <begin position="246"/>
        <end position="265"/>
    </location>
</feature>
<organism evidence="6">
    <name type="scientific">Glycine max</name>
    <name type="common">Soybean</name>
    <name type="synonym">Glycine hispida</name>
    <dbReference type="NCBI Taxonomy" id="3847"/>
    <lineage>
        <taxon>Eukaryota</taxon>
        <taxon>Viridiplantae</taxon>
        <taxon>Streptophyta</taxon>
        <taxon>Embryophyta</taxon>
        <taxon>Tracheophyta</taxon>
        <taxon>Spermatophyta</taxon>
        <taxon>Magnoliopsida</taxon>
        <taxon>eudicotyledons</taxon>
        <taxon>Gunneridae</taxon>
        <taxon>Pentapetalae</taxon>
        <taxon>rosids</taxon>
        <taxon>fabids</taxon>
        <taxon>Fabales</taxon>
        <taxon>Fabaceae</taxon>
        <taxon>Papilionoideae</taxon>
        <taxon>50 kb inversion clade</taxon>
        <taxon>NPAAA clade</taxon>
        <taxon>indigoferoid/millettioid clade</taxon>
        <taxon>Phaseoleae</taxon>
        <taxon>Glycine</taxon>
        <taxon>Glycine subgen. Soja</taxon>
    </lineage>
</organism>
<dbReference type="OMA" id="ISPNLPW"/>
<dbReference type="PANTHER" id="PTHR16201:SF44">
    <property type="entry name" value="SEVEN TRANSMEMBRANE PROTEIN 1"/>
    <property type="match status" value="1"/>
</dbReference>
<evidence type="ECO:0000256" key="5">
    <source>
        <dbReference type="SAM" id="Phobius"/>
    </source>
</evidence>
<dbReference type="PANTHER" id="PTHR16201">
    <property type="entry name" value="SEVEN TRANSMEMBRANE PROTEIN 1-RELATED"/>
    <property type="match status" value="1"/>
</dbReference>
<feature type="transmembrane region" description="Helical" evidence="5">
    <location>
        <begin position="214"/>
        <end position="234"/>
    </location>
</feature>
<comment type="subcellular location">
    <subcellularLocation>
        <location evidence="1">Membrane</location>
        <topology evidence="1">Multi-pass membrane protein</topology>
    </subcellularLocation>
</comment>
<dbReference type="FunCoup" id="A0A0R0EVT6">
    <property type="interactions" value="1747"/>
</dbReference>
<proteinExistence type="predicted"/>
<evidence type="ECO:0000256" key="3">
    <source>
        <dbReference type="ARBA" id="ARBA00022989"/>
    </source>
</evidence>
<evidence type="ECO:0000313" key="7">
    <source>
        <dbReference type="EnsemblPlants" id="KRG94999"/>
    </source>
</evidence>
<dbReference type="EnsemblPlants" id="KRG94999">
    <property type="protein sequence ID" value="KRG94999"/>
    <property type="gene ID" value="GLYMA_19G123500"/>
</dbReference>
<dbReference type="Gramene" id="KRG94999">
    <property type="protein sequence ID" value="KRG94999"/>
    <property type="gene ID" value="GLYMA_19G123500"/>
</dbReference>